<comment type="similarity">
    <text evidence="1">Belongs to the glycosyl hydrolase 32 family.</text>
</comment>
<evidence type="ECO:0000256" key="2">
    <source>
        <dbReference type="ARBA" id="ARBA00022801"/>
    </source>
</evidence>
<evidence type="ECO:0000313" key="7">
    <source>
        <dbReference type="Proteomes" id="UP000294309"/>
    </source>
</evidence>
<gene>
    <name evidence="6" type="primary">levB</name>
    <name evidence="6" type="ORF">SGLAD_v1c07740</name>
</gene>
<dbReference type="PROSITE" id="PS51257">
    <property type="entry name" value="PROKAR_LIPOPROTEIN"/>
    <property type="match status" value="1"/>
</dbReference>
<protein>
    <submittedName>
        <fullName evidence="6">Levanbiose-producing levanase</fullName>
    </submittedName>
</protein>
<evidence type="ECO:0000256" key="4">
    <source>
        <dbReference type="SAM" id="SignalP"/>
    </source>
</evidence>
<feature type="chain" id="PRO_5020304244" evidence="4">
    <location>
        <begin position="19"/>
        <end position="555"/>
    </location>
</feature>
<dbReference type="Gene3D" id="2.115.10.20">
    <property type="entry name" value="Glycosyl hydrolase domain, family 43"/>
    <property type="match status" value="1"/>
</dbReference>
<dbReference type="RefSeq" id="WP_166739174.1">
    <property type="nucleotide sequence ID" value="NZ_CP038013.1"/>
</dbReference>
<dbReference type="CDD" id="cd18622">
    <property type="entry name" value="GH32_Inu-like"/>
    <property type="match status" value="1"/>
</dbReference>
<dbReference type="SMART" id="SM00640">
    <property type="entry name" value="Glyco_32"/>
    <property type="match status" value="1"/>
</dbReference>
<organism evidence="6 7">
    <name type="scientific">Spiroplasma gladiatoris</name>
    <dbReference type="NCBI Taxonomy" id="2143"/>
    <lineage>
        <taxon>Bacteria</taxon>
        <taxon>Bacillati</taxon>
        <taxon>Mycoplasmatota</taxon>
        <taxon>Mollicutes</taxon>
        <taxon>Entomoplasmatales</taxon>
        <taxon>Spiroplasmataceae</taxon>
        <taxon>Spiroplasma</taxon>
    </lineage>
</organism>
<dbReference type="PANTHER" id="PTHR42800">
    <property type="entry name" value="EXOINULINASE INUD (AFU_ORTHOLOGUE AFUA_5G00480)"/>
    <property type="match status" value="1"/>
</dbReference>
<evidence type="ECO:0000256" key="3">
    <source>
        <dbReference type="ARBA" id="ARBA00023295"/>
    </source>
</evidence>
<name>A0A4P7AJQ1_9MOLU</name>
<dbReference type="Pfam" id="PF00251">
    <property type="entry name" value="Glyco_hydro_32N"/>
    <property type="match status" value="1"/>
</dbReference>
<proteinExistence type="inferred from homology"/>
<keyword evidence="4" id="KW-0732">Signal</keyword>
<evidence type="ECO:0000259" key="5">
    <source>
        <dbReference type="Pfam" id="PF00251"/>
    </source>
</evidence>
<evidence type="ECO:0000313" key="6">
    <source>
        <dbReference type="EMBL" id="QBQ07973.1"/>
    </source>
</evidence>
<dbReference type="GO" id="GO:0004575">
    <property type="term" value="F:sucrose alpha-glucosidase activity"/>
    <property type="evidence" value="ECO:0007669"/>
    <property type="project" value="TreeGrafter"/>
</dbReference>
<dbReference type="PANTHER" id="PTHR42800:SF1">
    <property type="entry name" value="EXOINULINASE INUD (AFU_ORTHOLOGUE AFUA_5G00480)"/>
    <property type="match status" value="1"/>
</dbReference>
<dbReference type="KEGG" id="sgq:SGLAD_v1c07740"/>
<feature type="domain" description="Glycosyl hydrolase family 32 N-terminal" evidence="5">
    <location>
        <begin position="74"/>
        <end position="397"/>
    </location>
</feature>
<dbReference type="InterPro" id="IPR001362">
    <property type="entry name" value="Glyco_hydro_32"/>
</dbReference>
<dbReference type="SUPFAM" id="SSF75005">
    <property type="entry name" value="Arabinanase/levansucrase/invertase"/>
    <property type="match status" value="1"/>
</dbReference>
<reference evidence="6 7" key="1">
    <citation type="submission" date="2019-03" db="EMBL/GenBank/DDBJ databases">
        <title>Complete genome sequence of Spiroplasma gladiatoris TG-1 (DSM 22552).</title>
        <authorList>
            <person name="Lin Y.-C."/>
            <person name="Chou L."/>
            <person name="Kuo C.-H."/>
        </authorList>
    </citation>
    <scope>NUCLEOTIDE SEQUENCE [LARGE SCALE GENOMIC DNA]</scope>
    <source>
        <strain evidence="6 7">TG-1</strain>
    </source>
</reference>
<feature type="signal peptide" evidence="4">
    <location>
        <begin position="1"/>
        <end position="18"/>
    </location>
</feature>
<dbReference type="GO" id="GO:0005987">
    <property type="term" value="P:sucrose catabolic process"/>
    <property type="evidence" value="ECO:0007669"/>
    <property type="project" value="TreeGrafter"/>
</dbReference>
<evidence type="ECO:0000256" key="1">
    <source>
        <dbReference type="ARBA" id="ARBA00009902"/>
    </source>
</evidence>
<dbReference type="InterPro" id="IPR013148">
    <property type="entry name" value="Glyco_hydro_32_N"/>
</dbReference>
<dbReference type="GO" id="GO:0005737">
    <property type="term" value="C:cytoplasm"/>
    <property type="evidence" value="ECO:0007669"/>
    <property type="project" value="TreeGrafter"/>
</dbReference>
<accession>A0A4P7AJQ1</accession>
<keyword evidence="3" id="KW-0326">Glycosidase</keyword>
<dbReference type="Gene3D" id="2.60.120.560">
    <property type="entry name" value="Exo-inulinase, domain 1"/>
    <property type="match status" value="1"/>
</dbReference>
<dbReference type="InterPro" id="IPR023296">
    <property type="entry name" value="Glyco_hydro_beta-prop_sf"/>
</dbReference>
<dbReference type="EMBL" id="CP038013">
    <property type="protein sequence ID" value="QBQ07973.1"/>
    <property type="molecule type" value="Genomic_DNA"/>
</dbReference>
<dbReference type="AlphaFoldDB" id="A0A4P7AJQ1"/>
<dbReference type="Proteomes" id="UP000294309">
    <property type="component" value="Chromosome"/>
</dbReference>
<keyword evidence="7" id="KW-1185">Reference proteome</keyword>
<keyword evidence="2" id="KW-0378">Hydrolase</keyword>
<sequence length="555" mass="63459">MKKLLNILGVLTICSSSAMMLVSCENTPKQKDDNQTENDNKKLDEYNFFDKSLYQPKDEQNKFLNNFHVDAPDKKGMLNDMQGAFFDGTYWHLYFLYNKDAEYNSNGEQIGKNGTEWYHVQTKDFNTYEYKSLAVKKWNDWGDAAGGTLYLDVDGDFNPDKIKNGRVAISTAYGGEKGQNIMAYYSSPGNENGVGNDFGYNFELLNNGKPILENGKAEGTYPDFRDPHFFKKDNKFIMYVSELDRFGVYVSDNPLGEYKKTGEYLAKHAMVECANLFELKVNGDQKNKKYVMIYGGNGNNTNENPELVDNLGTGTYYAVGHLDSNFVFVEDQPAKRLDFGADFYAAKFFNDYKNGDLNDHLIGTGWMSSWDYNRVVPNTGYWGNMSLAREIRLTQNQNGEYGFEQKFLGQDSWKKTKSGNNSDLISNKLAGGSYKLDLNFKNVTDSDKYILSFSDKKYKTKIEIDLKKNKITSLRSSNYDTLKQNNGFIQERSYNTNFDLTKDFKISLNVDTTTIEVIMPDGSAISLLKFIDGNSFEQLKLLSTNNNFTFDYYQK</sequence>